<protein>
    <recommendedName>
        <fullName evidence="2">Curli production assembly/transport component CsgE</fullName>
    </recommendedName>
</protein>
<evidence type="ECO:0000256" key="3">
    <source>
        <dbReference type="ARBA" id="ARBA00022729"/>
    </source>
</evidence>
<comment type="caution">
    <text evidence="5">The sequence shown here is derived from an EMBL/GenBank/DDBJ whole genome shotgun (WGS) entry which is preliminary data.</text>
</comment>
<gene>
    <name evidence="5" type="ORF">EV194_102238</name>
</gene>
<reference evidence="5 6" key="1">
    <citation type="submission" date="2019-03" db="EMBL/GenBank/DDBJ databases">
        <title>Genomic Encyclopedia of Type Strains, Phase IV (KMG-IV): sequencing the most valuable type-strain genomes for metagenomic binning, comparative biology and taxonomic classification.</title>
        <authorList>
            <person name="Goeker M."/>
        </authorList>
    </citation>
    <scope>NUCLEOTIDE SEQUENCE [LARGE SCALE GENOMIC DNA]</scope>
    <source>
        <strain evidence="5 6">DSM 24179</strain>
    </source>
</reference>
<evidence type="ECO:0000256" key="1">
    <source>
        <dbReference type="ARBA" id="ARBA00003989"/>
    </source>
</evidence>
<dbReference type="OrthoDB" id="1524955at2"/>
<dbReference type="AlphaFoldDB" id="A0A4R2GN06"/>
<keyword evidence="6" id="KW-1185">Reference proteome</keyword>
<dbReference type="EMBL" id="SLWK01000002">
    <property type="protein sequence ID" value="TCO09809.1"/>
    <property type="molecule type" value="Genomic_DNA"/>
</dbReference>
<dbReference type="Proteomes" id="UP000295221">
    <property type="component" value="Unassembled WGS sequence"/>
</dbReference>
<name>A0A4R2GN06_9BACT</name>
<feature type="signal peptide" evidence="4">
    <location>
        <begin position="1"/>
        <end position="26"/>
    </location>
</feature>
<evidence type="ECO:0000313" key="6">
    <source>
        <dbReference type="Proteomes" id="UP000295221"/>
    </source>
</evidence>
<comment type="function">
    <text evidence="1">May be involved in the biogenesis of curli organelles.</text>
</comment>
<proteinExistence type="predicted"/>
<accession>A0A4R2GN06</accession>
<evidence type="ECO:0000313" key="5">
    <source>
        <dbReference type="EMBL" id="TCO09809.1"/>
    </source>
</evidence>
<keyword evidence="3 4" id="KW-0732">Signal</keyword>
<sequence length="179" mass="20614">MNIVVSTKLIAFYLTMLCITAMRINATGQNQESQEKNDSIQNNATLELLKQLFSGNSDQNGNNNENSIEAVEFMNFVFDETITKIGGDFFRMFDSEWENPSNVRGVNMFIGEQPMPGMGTQIWIRVEDRYIFRSFVRPNQEQLRQSVEKALQQAESYFINYDLIQKELESDDFSGTGLF</sequence>
<evidence type="ECO:0000256" key="2">
    <source>
        <dbReference type="ARBA" id="ARBA00014024"/>
    </source>
</evidence>
<feature type="chain" id="PRO_5020466492" description="Curli production assembly/transport component CsgE" evidence="4">
    <location>
        <begin position="27"/>
        <end position="179"/>
    </location>
</feature>
<organism evidence="5 6">
    <name type="scientific">Natronoflexus pectinivorans</name>
    <dbReference type="NCBI Taxonomy" id="682526"/>
    <lineage>
        <taxon>Bacteria</taxon>
        <taxon>Pseudomonadati</taxon>
        <taxon>Bacteroidota</taxon>
        <taxon>Bacteroidia</taxon>
        <taxon>Marinilabiliales</taxon>
        <taxon>Marinilabiliaceae</taxon>
        <taxon>Natronoflexus</taxon>
    </lineage>
</organism>
<dbReference type="Pfam" id="PF10627">
    <property type="entry name" value="CsgE"/>
    <property type="match status" value="1"/>
</dbReference>
<dbReference type="InterPro" id="IPR018900">
    <property type="entry name" value="Curli_CsgE"/>
</dbReference>
<dbReference type="RefSeq" id="WP_132432609.1">
    <property type="nucleotide sequence ID" value="NZ_SLWK01000002.1"/>
</dbReference>
<evidence type="ECO:0000256" key="4">
    <source>
        <dbReference type="SAM" id="SignalP"/>
    </source>
</evidence>